<accession>A0A482X0K7</accession>
<feature type="transmembrane region" description="Helical" evidence="6">
    <location>
        <begin position="160"/>
        <end position="180"/>
    </location>
</feature>
<reference evidence="7 8" key="1">
    <citation type="journal article" date="2017" name="Gigascience">
        <title>Genome sequence of the small brown planthopper, Laodelphax striatellus.</title>
        <authorList>
            <person name="Zhu J."/>
            <person name="Jiang F."/>
            <person name="Wang X."/>
            <person name="Yang P."/>
            <person name="Bao Y."/>
            <person name="Zhao W."/>
            <person name="Wang W."/>
            <person name="Lu H."/>
            <person name="Wang Q."/>
            <person name="Cui N."/>
            <person name="Li J."/>
            <person name="Chen X."/>
            <person name="Luo L."/>
            <person name="Yu J."/>
            <person name="Kang L."/>
            <person name="Cui F."/>
        </authorList>
    </citation>
    <scope>NUCLEOTIDE SEQUENCE [LARGE SCALE GENOMIC DNA]</scope>
    <source>
        <strain evidence="7">Lst14</strain>
    </source>
</reference>
<dbReference type="GO" id="GO:0005741">
    <property type="term" value="C:mitochondrial outer membrane"/>
    <property type="evidence" value="ECO:0007669"/>
    <property type="project" value="UniProtKB-SubCell"/>
</dbReference>
<evidence type="ECO:0000313" key="7">
    <source>
        <dbReference type="EMBL" id="RZF39243.1"/>
    </source>
</evidence>
<comment type="subcellular location">
    <subcellularLocation>
        <location evidence="1">Mitochondrion outer membrane</location>
        <topology evidence="1">Multi-pass membrane protein</topology>
    </subcellularLocation>
</comment>
<dbReference type="PANTHER" id="PTHR21346:SF0">
    <property type="entry name" value="RE45833P"/>
    <property type="match status" value="1"/>
</dbReference>
<evidence type="ECO:0000256" key="1">
    <source>
        <dbReference type="ARBA" id="ARBA00004374"/>
    </source>
</evidence>
<dbReference type="Pfam" id="PF04930">
    <property type="entry name" value="FUN14"/>
    <property type="match status" value="1"/>
</dbReference>
<dbReference type="STRING" id="195883.A0A482X0K7"/>
<dbReference type="FunCoup" id="A0A482X0K7">
    <property type="interactions" value="293"/>
</dbReference>
<comment type="similarity">
    <text evidence="2">Belongs to the FUN14 family.</text>
</comment>
<evidence type="ECO:0000313" key="8">
    <source>
        <dbReference type="Proteomes" id="UP000291343"/>
    </source>
</evidence>
<gene>
    <name evidence="7" type="ORF">LSTR_LSTR010337</name>
</gene>
<comment type="caution">
    <text evidence="7">The sequence shown here is derived from an EMBL/GenBank/DDBJ whole genome shotgun (WGS) entry which is preliminary data.</text>
</comment>
<dbReference type="OrthoDB" id="163794at2759"/>
<evidence type="ECO:0000256" key="3">
    <source>
        <dbReference type="ARBA" id="ARBA00022692"/>
    </source>
</evidence>
<keyword evidence="8" id="KW-1185">Reference proteome</keyword>
<dbReference type="GO" id="GO:0000422">
    <property type="term" value="P:autophagy of mitochondrion"/>
    <property type="evidence" value="ECO:0007669"/>
    <property type="project" value="TreeGrafter"/>
</dbReference>
<keyword evidence="3 6" id="KW-0812">Transmembrane</keyword>
<dbReference type="AlphaFoldDB" id="A0A482X0K7"/>
<dbReference type="EMBL" id="QKKF02020306">
    <property type="protein sequence ID" value="RZF39243.1"/>
    <property type="molecule type" value="Genomic_DNA"/>
</dbReference>
<dbReference type="Proteomes" id="UP000291343">
    <property type="component" value="Unassembled WGS sequence"/>
</dbReference>
<keyword evidence="5 6" id="KW-0472">Membrane</keyword>
<feature type="transmembrane region" description="Helical" evidence="6">
    <location>
        <begin position="62"/>
        <end position="80"/>
    </location>
</feature>
<sequence>MTSRKAQKEAENKDFIDMDEVSKEAQGIIDKVVKDVGKSSATRQLIIGSASGWVTGYLMMKVGKVAAVAIGGGIILLQVANHNGYVNINWDKIFKQAEKVSDKIESKTTAKGPNLFDKVERFVDRKLDKAETLLKKRERKARRWYHRALFDEDPFIFQEIHVFMASFVAGMAFGMIFGGITR</sequence>
<evidence type="ECO:0000256" key="2">
    <source>
        <dbReference type="ARBA" id="ARBA00009160"/>
    </source>
</evidence>
<evidence type="ECO:0000256" key="6">
    <source>
        <dbReference type="SAM" id="Phobius"/>
    </source>
</evidence>
<organism evidence="7 8">
    <name type="scientific">Laodelphax striatellus</name>
    <name type="common">Small brown planthopper</name>
    <name type="synonym">Delphax striatella</name>
    <dbReference type="NCBI Taxonomy" id="195883"/>
    <lineage>
        <taxon>Eukaryota</taxon>
        <taxon>Metazoa</taxon>
        <taxon>Ecdysozoa</taxon>
        <taxon>Arthropoda</taxon>
        <taxon>Hexapoda</taxon>
        <taxon>Insecta</taxon>
        <taxon>Pterygota</taxon>
        <taxon>Neoptera</taxon>
        <taxon>Paraneoptera</taxon>
        <taxon>Hemiptera</taxon>
        <taxon>Auchenorrhyncha</taxon>
        <taxon>Fulgoroidea</taxon>
        <taxon>Delphacidae</taxon>
        <taxon>Criomorphinae</taxon>
        <taxon>Laodelphax</taxon>
    </lineage>
</organism>
<evidence type="ECO:0008006" key="9">
    <source>
        <dbReference type="Google" id="ProtNLM"/>
    </source>
</evidence>
<keyword evidence="4 6" id="KW-1133">Transmembrane helix</keyword>
<proteinExistence type="inferred from homology"/>
<evidence type="ECO:0000256" key="5">
    <source>
        <dbReference type="ARBA" id="ARBA00023136"/>
    </source>
</evidence>
<evidence type="ECO:0000256" key="4">
    <source>
        <dbReference type="ARBA" id="ARBA00022989"/>
    </source>
</evidence>
<name>A0A482X0K7_LAOST</name>
<dbReference type="InParanoid" id="A0A482X0K7"/>
<protein>
    <recommendedName>
        <fullName evidence="9">FUN14 domain-containing protein 1</fullName>
    </recommendedName>
</protein>
<dbReference type="PANTHER" id="PTHR21346">
    <property type="entry name" value="FUN14 DOMAIN CONTAINING"/>
    <property type="match status" value="1"/>
</dbReference>
<dbReference type="InterPro" id="IPR007014">
    <property type="entry name" value="FUN14"/>
</dbReference>